<dbReference type="GO" id="GO:0000149">
    <property type="term" value="F:SNARE binding"/>
    <property type="evidence" value="ECO:0007669"/>
    <property type="project" value="TreeGrafter"/>
</dbReference>
<comment type="caution">
    <text evidence="4">The sequence shown here is derived from an EMBL/GenBank/DDBJ whole genome shotgun (WGS) entry which is preliminary data.</text>
</comment>
<dbReference type="AlphaFoldDB" id="A0AA36CHY5"/>
<dbReference type="GO" id="GO:0031201">
    <property type="term" value="C:SNARE complex"/>
    <property type="evidence" value="ECO:0007669"/>
    <property type="project" value="TreeGrafter"/>
</dbReference>
<keyword evidence="2" id="KW-0472">Membrane</keyword>
<evidence type="ECO:0000259" key="3">
    <source>
        <dbReference type="PROSITE" id="PS50192"/>
    </source>
</evidence>
<feature type="transmembrane region" description="Helical" evidence="2">
    <location>
        <begin position="277"/>
        <end position="296"/>
    </location>
</feature>
<dbReference type="Proteomes" id="UP001177023">
    <property type="component" value="Unassembled WGS sequence"/>
</dbReference>
<accession>A0AA36CHY5</accession>
<dbReference type="GO" id="GO:0006906">
    <property type="term" value="P:vesicle fusion"/>
    <property type="evidence" value="ECO:0007669"/>
    <property type="project" value="TreeGrafter"/>
</dbReference>
<evidence type="ECO:0000313" key="4">
    <source>
        <dbReference type="EMBL" id="CAJ0569392.1"/>
    </source>
</evidence>
<dbReference type="InterPro" id="IPR000727">
    <property type="entry name" value="T_SNARE_dom"/>
</dbReference>
<dbReference type="GO" id="GO:0048278">
    <property type="term" value="P:vesicle docking"/>
    <property type="evidence" value="ECO:0007669"/>
    <property type="project" value="TreeGrafter"/>
</dbReference>
<dbReference type="PROSITE" id="PS50192">
    <property type="entry name" value="T_SNARE"/>
    <property type="match status" value="1"/>
</dbReference>
<dbReference type="InterPro" id="IPR010989">
    <property type="entry name" value="SNARE"/>
</dbReference>
<sequence>MFKDRLMDMAKANLSHFKSIDEEVIELIPKYSQEFSTLAAQLVGELESIREALNTWQSCQQSVISGPRVEKEQKEALELLRDRVRASIARIQPAVDDLAERFEVLQQADLSDAGMIMTTNQHTLIQTTLREAKEDLNAIEVEYKLNVANWFEDDLLRPSKNDIQTIPLVVSATTTTTTTTIVEVETVDETVPKLQRQQTLNKAYKEMQQRNVDILEVEGKTKMLAEMMDDMNLLVNTQVEMCDRVDQHVDATNYLIGKSEKNVKQAEQRRNATNDKLCIIYAIIFCVAVVFILVGLPKALLFW</sequence>
<feature type="non-terminal residue" evidence="4">
    <location>
        <position position="1"/>
    </location>
</feature>
<dbReference type="PANTHER" id="PTHR19957">
    <property type="entry name" value="SYNTAXIN"/>
    <property type="match status" value="1"/>
</dbReference>
<keyword evidence="2" id="KW-1133">Transmembrane helix</keyword>
<keyword evidence="2" id="KW-0812">Transmembrane</keyword>
<gene>
    <name evidence="4" type="ORF">MSPICULIGERA_LOCUS7873</name>
</gene>
<dbReference type="Gene3D" id="1.20.5.110">
    <property type="match status" value="1"/>
</dbReference>
<evidence type="ECO:0000256" key="2">
    <source>
        <dbReference type="SAM" id="Phobius"/>
    </source>
</evidence>
<reference evidence="4" key="1">
    <citation type="submission" date="2023-06" db="EMBL/GenBank/DDBJ databases">
        <authorList>
            <person name="Delattre M."/>
        </authorList>
    </citation>
    <scope>NUCLEOTIDE SEQUENCE</scope>
    <source>
        <strain evidence="4">AF72</strain>
    </source>
</reference>
<dbReference type="GO" id="GO:0006886">
    <property type="term" value="P:intracellular protein transport"/>
    <property type="evidence" value="ECO:0007669"/>
    <property type="project" value="TreeGrafter"/>
</dbReference>
<feature type="domain" description="T-SNARE coiled-coil homology" evidence="3">
    <location>
        <begin position="204"/>
        <end position="266"/>
    </location>
</feature>
<proteinExistence type="inferred from homology"/>
<protein>
    <recommendedName>
        <fullName evidence="3">t-SNARE coiled-coil homology domain-containing protein</fullName>
    </recommendedName>
</protein>
<organism evidence="4 5">
    <name type="scientific">Mesorhabditis spiculigera</name>
    <dbReference type="NCBI Taxonomy" id="96644"/>
    <lineage>
        <taxon>Eukaryota</taxon>
        <taxon>Metazoa</taxon>
        <taxon>Ecdysozoa</taxon>
        <taxon>Nematoda</taxon>
        <taxon>Chromadorea</taxon>
        <taxon>Rhabditida</taxon>
        <taxon>Rhabditina</taxon>
        <taxon>Rhabditomorpha</taxon>
        <taxon>Rhabditoidea</taxon>
        <taxon>Rhabditidae</taxon>
        <taxon>Mesorhabditinae</taxon>
        <taxon>Mesorhabditis</taxon>
    </lineage>
</organism>
<evidence type="ECO:0000313" key="5">
    <source>
        <dbReference type="Proteomes" id="UP001177023"/>
    </source>
</evidence>
<dbReference type="InterPro" id="IPR045242">
    <property type="entry name" value="Syntaxin"/>
</dbReference>
<dbReference type="Gene3D" id="1.20.58.70">
    <property type="match status" value="1"/>
</dbReference>
<name>A0AA36CHY5_9BILA</name>
<dbReference type="SMART" id="SM00397">
    <property type="entry name" value="t_SNARE"/>
    <property type="match status" value="1"/>
</dbReference>
<dbReference type="SUPFAM" id="SSF47661">
    <property type="entry name" value="t-snare proteins"/>
    <property type="match status" value="1"/>
</dbReference>
<keyword evidence="5" id="KW-1185">Reference proteome</keyword>
<evidence type="ECO:0000256" key="1">
    <source>
        <dbReference type="ARBA" id="ARBA00009063"/>
    </source>
</evidence>
<comment type="similarity">
    <text evidence="1">Belongs to the syntaxin family.</text>
</comment>
<dbReference type="GO" id="GO:0005484">
    <property type="term" value="F:SNAP receptor activity"/>
    <property type="evidence" value="ECO:0007669"/>
    <property type="project" value="TreeGrafter"/>
</dbReference>
<dbReference type="GO" id="GO:0012505">
    <property type="term" value="C:endomembrane system"/>
    <property type="evidence" value="ECO:0007669"/>
    <property type="project" value="TreeGrafter"/>
</dbReference>
<dbReference type="EMBL" id="CATQJA010002020">
    <property type="protein sequence ID" value="CAJ0569392.1"/>
    <property type="molecule type" value="Genomic_DNA"/>
</dbReference>